<dbReference type="SMART" id="SM00593">
    <property type="entry name" value="RUN"/>
    <property type="match status" value="1"/>
</dbReference>
<dbReference type="PANTHER" id="PTHR22957">
    <property type="entry name" value="TBC1 DOMAIN FAMILY MEMBER GTPASE-ACTIVATING PROTEIN"/>
    <property type="match status" value="1"/>
</dbReference>
<dbReference type="SUPFAM" id="SSF47923">
    <property type="entry name" value="Ypt/Rab-GAP domain of gyp1p"/>
    <property type="match status" value="2"/>
</dbReference>
<feature type="region of interest" description="Disordered" evidence="3">
    <location>
        <begin position="1"/>
        <end position="23"/>
    </location>
</feature>
<keyword evidence="1" id="KW-0343">GTPase activation</keyword>
<evidence type="ECO:0000256" key="2">
    <source>
        <dbReference type="ARBA" id="ARBA00034124"/>
    </source>
</evidence>
<comment type="similarity">
    <text evidence="2">Belongs to the RUTBC family.</text>
</comment>
<feature type="region of interest" description="Disordered" evidence="3">
    <location>
        <begin position="475"/>
        <end position="534"/>
    </location>
</feature>
<feature type="compositionally biased region" description="Polar residues" evidence="3">
    <location>
        <begin position="115"/>
        <end position="127"/>
    </location>
</feature>
<feature type="compositionally biased region" description="Low complexity" evidence="3">
    <location>
        <begin position="494"/>
        <end position="514"/>
    </location>
</feature>
<comment type="caution">
    <text evidence="6">The sequence shown here is derived from an EMBL/GenBank/DDBJ whole genome shotgun (WGS) entry which is preliminary data.</text>
</comment>
<dbReference type="STRING" id="6832.A0A553PRK8"/>
<evidence type="ECO:0000256" key="3">
    <source>
        <dbReference type="SAM" id="MobiDB-lite"/>
    </source>
</evidence>
<dbReference type="InterPro" id="IPR037213">
    <property type="entry name" value="Run_dom_sf"/>
</dbReference>
<dbReference type="GO" id="GO:0031410">
    <property type="term" value="C:cytoplasmic vesicle"/>
    <property type="evidence" value="ECO:0007669"/>
    <property type="project" value="UniProtKB-ARBA"/>
</dbReference>
<evidence type="ECO:0000313" key="6">
    <source>
        <dbReference type="EMBL" id="TRY80317.1"/>
    </source>
</evidence>
<dbReference type="CDD" id="cd17687">
    <property type="entry name" value="RUN_SGSM1_like"/>
    <property type="match status" value="1"/>
</dbReference>
<protein>
    <recommendedName>
        <fullName evidence="8">Rab-GAP TBC domain-containing protein</fullName>
    </recommendedName>
</protein>
<feature type="region of interest" description="Disordered" evidence="3">
    <location>
        <begin position="786"/>
        <end position="897"/>
    </location>
</feature>
<dbReference type="SUPFAM" id="SSF140741">
    <property type="entry name" value="RUN domain-like"/>
    <property type="match status" value="1"/>
</dbReference>
<dbReference type="Pfam" id="PF12068">
    <property type="entry name" value="PH_RBD"/>
    <property type="match status" value="1"/>
</dbReference>
<dbReference type="InterPro" id="IPR004012">
    <property type="entry name" value="Run_dom"/>
</dbReference>
<feature type="region of interest" description="Disordered" evidence="3">
    <location>
        <begin position="105"/>
        <end position="127"/>
    </location>
</feature>
<dbReference type="Gene3D" id="2.30.29.230">
    <property type="match status" value="1"/>
</dbReference>
<evidence type="ECO:0000313" key="7">
    <source>
        <dbReference type="Proteomes" id="UP000318571"/>
    </source>
</evidence>
<keyword evidence="7" id="KW-1185">Reference proteome</keyword>
<feature type="domain" description="RUN" evidence="5">
    <location>
        <begin position="50"/>
        <end position="205"/>
    </location>
</feature>
<dbReference type="InterPro" id="IPR035969">
    <property type="entry name" value="Rab-GAP_TBC_sf"/>
</dbReference>
<evidence type="ECO:0000259" key="4">
    <source>
        <dbReference type="PROSITE" id="PS50086"/>
    </source>
</evidence>
<gene>
    <name evidence="6" type="ORF">TCAL_11740</name>
</gene>
<dbReference type="InterPro" id="IPR000195">
    <property type="entry name" value="Rab-GAP-TBC_dom"/>
</dbReference>
<sequence>MPTSSTSSSTSSASSDNPGANFEQKDQLMTLLKKEVKHIMEESVMLKTIHEDSSTVTSLCAVVDTCLKRRALGLFKTSSTMALMQKLVKENKDAEEVMKKVTEIEQGSGRRAHSTGDSGSKLTRSGTLEKANSGSNLAAVTRYMWIRVALFEKRLQRIICHLVQESDRYYTKDSLIADQDYGPILSSLLVGPCALEYTKIRANGQIWTDLPANELVQRHKISSGSAGSLSVSSTTSMPSPVHVQAKRSLSHASSMVNIEDARSMPTQAREYVESLHQNQRDSLLYGKNNVKVFPKDSATPQAGYLSLHQSQMGTLVLKWTPNLLMNGSTLHDKNASWQQAVSADIGSILFMHCHQDKDESGTLIMIANDGTQHPPLQFPPGGHLMQFLTCLESCLSPHGVLEPPLASTGEPKEGVEDTPKKTRRLLPLLKRRKQITDSTEINESHTNIPKLSLAKPNSPNDFVFKIVPLTPNSSLSSAGPLLRPPGSAPADFMGSTGSLLSTGSLSQSLSEYSGPDASTSTTSSHNPNDILEEDGVDPEDEELVILSESNHNGHITNLCLGVSSHSKQMRASPSEPLSTLCHTMKRQIFSRAFYGWLSHVRQLRTARQHLSDLAFHDPLPSFNNTWSSGVTTKWWNEQKKTLLKTASPYASKESLLLDELQEDPSKEAKLKDLEREIHLRIYYGGIEPCVRKQWSFDKNDIDQINAKTRASFENKLSDWMAIEAIVRQRDKETAAANIAKLSGVSASVENTSFSNSINMSNEVFESVDDPLSSRTVSADKISTITECTENSENNSSERFRGKLHSTQSEPSPRSRRQCSDEGIEDERSLQNGKETSHSDDERGNPNEVPSRGILVQGRHPENHAYPKKEVSYKITTPSVDSGNPEPSPTALVEDQESSPDFQTIEELKNLNEEIALLGSHLHELPDDTLSSASGCQSPISSEGGMYPQELVDNFALNLHRIDKDVQRCDRNLAYFTDTNLEKLRNVITTYVWENLDVGYMQGMCDLVAPILVIFDDEAITHACFSKLMERMLSNFPTGTQMDENFANMRSLIQVLDQTLYDTIQQNGDFSHFYFCYRWFLLDFKREFTYHEIYLVWETIWASRKVVSSDFYLFVALALVENYRDIILDRNMDFTDIIKFFNEMAEKHHARDILQIARDLVHQLQTMISDY</sequence>
<dbReference type="EMBL" id="VCGU01000001">
    <property type="protein sequence ID" value="TRY80317.1"/>
    <property type="molecule type" value="Genomic_DNA"/>
</dbReference>
<feature type="compositionally biased region" description="Polar residues" evidence="3">
    <location>
        <begin position="516"/>
        <end position="527"/>
    </location>
</feature>
<dbReference type="FunFam" id="1.10.8.270:FF:000064">
    <property type="entry name" value="Small G protein-signaling modulator 1b"/>
    <property type="match status" value="1"/>
</dbReference>
<dbReference type="Gene3D" id="1.20.58.900">
    <property type="match status" value="1"/>
</dbReference>
<feature type="compositionally biased region" description="Low complexity" evidence="3">
    <location>
        <begin position="1"/>
        <end position="15"/>
    </location>
</feature>
<dbReference type="AlphaFoldDB" id="A0A553PRK8"/>
<dbReference type="OMA" id="CDRNYAY"/>
<dbReference type="PROSITE" id="PS50086">
    <property type="entry name" value="TBC_RABGAP"/>
    <property type="match status" value="1"/>
</dbReference>
<name>A0A553PRK8_TIGCA</name>
<evidence type="ECO:0008006" key="8">
    <source>
        <dbReference type="Google" id="ProtNLM"/>
    </source>
</evidence>
<dbReference type="Gene3D" id="1.10.472.80">
    <property type="entry name" value="Ypt/Rab-GAP domain of gyp1p, domain 3"/>
    <property type="match status" value="1"/>
</dbReference>
<feature type="domain" description="Rab-GAP TBC" evidence="4">
    <location>
        <begin position="944"/>
        <end position="1103"/>
    </location>
</feature>
<dbReference type="PROSITE" id="PS50826">
    <property type="entry name" value="RUN"/>
    <property type="match status" value="1"/>
</dbReference>
<evidence type="ECO:0000256" key="1">
    <source>
        <dbReference type="ARBA" id="ARBA00022468"/>
    </source>
</evidence>
<dbReference type="PANTHER" id="PTHR22957:SF502">
    <property type="entry name" value="SMALL G PROTEIN SIGNALING MODULATOR 2-RELATED"/>
    <property type="match status" value="1"/>
</dbReference>
<feature type="compositionally biased region" description="Basic and acidic residues" evidence="3">
    <location>
        <begin position="834"/>
        <end position="844"/>
    </location>
</feature>
<proteinExistence type="inferred from homology"/>
<dbReference type="Pfam" id="PF02759">
    <property type="entry name" value="RUN"/>
    <property type="match status" value="1"/>
</dbReference>
<accession>A0A553PRK8</accession>
<dbReference type="InterPro" id="IPR021935">
    <property type="entry name" value="SGSM1/2_RBD"/>
</dbReference>
<feature type="compositionally biased region" description="Basic and acidic residues" evidence="3">
    <location>
        <begin position="858"/>
        <end position="871"/>
    </location>
</feature>
<organism evidence="6 7">
    <name type="scientific">Tigriopus californicus</name>
    <name type="common">Marine copepod</name>
    <dbReference type="NCBI Taxonomy" id="6832"/>
    <lineage>
        <taxon>Eukaryota</taxon>
        <taxon>Metazoa</taxon>
        <taxon>Ecdysozoa</taxon>
        <taxon>Arthropoda</taxon>
        <taxon>Crustacea</taxon>
        <taxon>Multicrustacea</taxon>
        <taxon>Hexanauplia</taxon>
        <taxon>Copepoda</taxon>
        <taxon>Harpacticoida</taxon>
        <taxon>Harpacticidae</taxon>
        <taxon>Tigriopus</taxon>
    </lineage>
</organism>
<reference evidence="6 7" key="1">
    <citation type="journal article" date="2018" name="Nat. Ecol. Evol.">
        <title>Genomic signatures of mitonuclear coevolution across populations of Tigriopus californicus.</title>
        <authorList>
            <person name="Barreto F.S."/>
            <person name="Watson E.T."/>
            <person name="Lima T.G."/>
            <person name="Willett C.S."/>
            <person name="Edmands S."/>
            <person name="Li W."/>
            <person name="Burton R.S."/>
        </authorList>
    </citation>
    <scope>NUCLEOTIDE SEQUENCE [LARGE SCALE GENOMIC DNA]</scope>
    <source>
        <strain evidence="6 7">San Diego</strain>
    </source>
</reference>
<evidence type="ECO:0000259" key="5">
    <source>
        <dbReference type="PROSITE" id="PS50826"/>
    </source>
</evidence>
<dbReference type="GO" id="GO:0005096">
    <property type="term" value="F:GTPase activator activity"/>
    <property type="evidence" value="ECO:0007669"/>
    <property type="project" value="UniProtKB-KW"/>
</dbReference>
<dbReference type="Proteomes" id="UP000318571">
    <property type="component" value="Chromosome 12"/>
</dbReference>
<dbReference type="Pfam" id="PF00566">
    <property type="entry name" value="RabGAP-TBC"/>
    <property type="match status" value="1"/>
</dbReference>
<dbReference type="Gene3D" id="1.10.8.270">
    <property type="entry name" value="putative rabgap domain of human tbc1 domain family member 14 like domains"/>
    <property type="match status" value="1"/>
</dbReference>
<dbReference type="SMART" id="SM00164">
    <property type="entry name" value="TBC"/>
    <property type="match status" value="1"/>
</dbReference>